<dbReference type="STRING" id="29170.A0A368G3X3"/>
<evidence type="ECO:0000313" key="3">
    <source>
        <dbReference type="EMBL" id="RCN39143.1"/>
    </source>
</evidence>
<dbReference type="InterPro" id="IPR008555">
    <property type="entry name" value="SIKE"/>
</dbReference>
<keyword evidence="2" id="KW-0175">Coiled coil</keyword>
<dbReference type="OrthoDB" id="21214at2759"/>
<comment type="caution">
    <text evidence="3">The sequence shown here is derived from an EMBL/GenBank/DDBJ whole genome shotgun (WGS) entry which is preliminary data.</text>
</comment>
<organism evidence="3 4">
    <name type="scientific">Ancylostoma caninum</name>
    <name type="common">Dog hookworm</name>
    <dbReference type="NCBI Taxonomy" id="29170"/>
    <lineage>
        <taxon>Eukaryota</taxon>
        <taxon>Metazoa</taxon>
        <taxon>Ecdysozoa</taxon>
        <taxon>Nematoda</taxon>
        <taxon>Chromadorea</taxon>
        <taxon>Rhabditida</taxon>
        <taxon>Rhabditina</taxon>
        <taxon>Rhabditomorpha</taxon>
        <taxon>Strongyloidea</taxon>
        <taxon>Ancylostomatidae</taxon>
        <taxon>Ancylostomatinae</taxon>
        <taxon>Ancylostoma</taxon>
    </lineage>
</organism>
<name>A0A368G3X3_ANCCA</name>
<dbReference type="EMBL" id="JOJR01000354">
    <property type="protein sequence ID" value="RCN39143.1"/>
    <property type="molecule type" value="Genomic_DNA"/>
</dbReference>
<keyword evidence="4" id="KW-1185">Reference proteome</keyword>
<dbReference type="PANTHER" id="PTHR12186">
    <property type="entry name" value="SIKE FAMILY MEMBER"/>
    <property type="match status" value="1"/>
</dbReference>
<evidence type="ECO:0000256" key="1">
    <source>
        <dbReference type="ARBA" id="ARBA00005537"/>
    </source>
</evidence>
<dbReference type="AlphaFoldDB" id="A0A368G3X3"/>
<dbReference type="Pfam" id="PF05769">
    <property type="entry name" value="SIKE"/>
    <property type="match status" value="1"/>
</dbReference>
<reference evidence="3 4" key="1">
    <citation type="submission" date="2014-10" db="EMBL/GenBank/DDBJ databases">
        <title>Draft genome of the hookworm Ancylostoma caninum.</title>
        <authorList>
            <person name="Mitreva M."/>
        </authorList>
    </citation>
    <scope>NUCLEOTIDE SEQUENCE [LARGE SCALE GENOMIC DNA]</scope>
    <source>
        <strain evidence="3 4">Baltimore</strain>
    </source>
</reference>
<evidence type="ECO:0000313" key="4">
    <source>
        <dbReference type="Proteomes" id="UP000252519"/>
    </source>
</evidence>
<comment type="similarity">
    <text evidence="1">Belongs to the SIKE family.</text>
</comment>
<proteinExistence type="inferred from homology"/>
<protein>
    <submittedName>
        <fullName evidence="3">Uncharacterized protein</fullName>
    </submittedName>
</protein>
<sequence length="254" mass="29221">MANAEVECIVRDTRELMFQIGSGERRVDEMIRRVNAVNEKMACMKEYQNIMCAVNAFTVNGSRRAILLEELQRENRQILAYHEENRNLREAIKESMETLSIVMARHRNVMARMNRISKQPSFKDVTRLFPENIDDTAKDKERFRKLVCDLSGFMRGCEDTTSNDLQRLSQLLQENQVLREMLSTAAISTPGVKQTFFEVLARLKAKREQKLTNGLLRDSEGESGTDDELNKTVFEVTVPTIKCCLFSSYSFVSA</sequence>
<dbReference type="Proteomes" id="UP000252519">
    <property type="component" value="Unassembled WGS sequence"/>
</dbReference>
<gene>
    <name evidence="3" type="ORF">ANCCAN_14940</name>
</gene>
<dbReference type="PANTHER" id="PTHR12186:SF2">
    <property type="entry name" value="FGFR1 ONCOGENE PARTNER 2 HOMOLOG"/>
    <property type="match status" value="1"/>
</dbReference>
<evidence type="ECO:0000256" key="2">
    <source>
        <dbReference type="ARBA" id="ARBA00023054"/>
    </source>
</evidence>
<accession>A0A368G3X3</accession>